<protein>
    <recommendedName>
        <fullName evidence="3">Altered inheritance of mitochondria protein 23, mitochondrial</fullName>
    </recommendedName>
</protein>
<keyword evidence="8" id="KW-1185">Reference proteome</keyword>
<evidence type="ECO:0000256" key="2">
    <source>
        <dbReference type="ARBA" id="ARBA00008476"/>
    </source>
</evidence>
<dbReference type="KEGG" id="ncs:NCAS_0A09780"/>
<dbReference type="GO" id="GO:0097177">
    <property type="term" value="F:mitochondrial ribosome binding"/>
    <property type="evidence" value="ECO:0007669"/>
    <property type="project" value="EnsemblFungi"/>
</dbReference>
<dbReference type="InParanoid" id="G0V7T8"/>
<feature type="region of interest" description="Disordered" evidence="6">
    <location>
        <begin position="335"/>
        <end position="368"/>
    </location>
</feature>
<evidence type="ECO:0000256" key="3">
    <source>
        <dbReference type="ARBA" id="ARBA00013994"/>
    </source>
</evidence>
<evidence type="ECO:0000256" key="4">
    <source>
        <dbReference type="ARBA" id="ARBA00022946"/>
    </source>
</evidence>
<reference evidence="7 8" key="1">
    <citation type="journal article" date="2011" name="Proc. Natl. Acad. Sci. U.S.A.">
        <title>Evolutionary erosion of yeast sex chromosomes by mating-type switching accidents.</title>
        <authorList>
            <person name="Gordon J.L."/>
            <person name="Armisen D."/>
            <person name="Proux-Wera E."/>
            <person name="Oheigeartaigh S.S."/>
            <person name="Byrne K.P."/>
            <person name="Wolfe K.H."/>
        </authorList>
    </citation>
    <scope>NUCLEOTIDE SEQUENCE [LARGE SCALE GENOMIC DNA]</scope>
    <source>
        <strain evidence="8">ATCC 76901 / BCRC 22586 / CBS 4309 / NBRC 1992 / NRRL Y-12630</strain>
    </source>
</reference>
<comment type="similarity">
    <text evidence="2">Belongs to the AIM23 family.</text>
</comment>
<dbReference type="OrthoDB" id="3996489at2759"/>
<keyword evidence="4" id="KW-0809">Transit peptide</keyword>
<evidence type="ECO:0000313" key="7">
    <source>
        <dbReference type="EMBL" id="CCC67536.1"/>
    </source>
</evidence>
<evidence type="ECO:0000256" key="6">
    <source>
        <dbReference type="SAM" id="MobiDB-lite"/>
    </source>
</evidence>
<dbReference type="GeneID" id="96901015"/>
<keyword evidence="5" id="KW-0496">Mitochondrion</keyword>
<dbReference type="Proteomes" id="UP000001640">
    <property type="component" value="Chromosome 1"/>
</dbReference>
<sequence length="368" mass="42627">MLRLYKVPVIYKSINRCTIRGIYFSTNKPKVKETSEDWEAKNQILLNTTASLQSDNNKSKSTDSRTKRKGSPTNLYSKGNKHHDSQKQKTNYKNKARRLVIRWTTGSERAQEAANAIVQRLLKINHRGTVKFLNKETKQLEVGNLRGFLKGIDLKEKGISIVNIEKEQNQSIPVVKLVESKVALKAFSDELAKQKAIEMSTLGLMSKKYLTSQEGEKKEANTLKQIKISWHITDDDLCKQKAHEITNLLKKGFKVNIYLDDKKNCESTNWLEFFEDIEKNTSKAKISNKESVIRKNVFETLLEIVGEYSVKPTMEGNLETRMLLKLSPKPSLKDTTDIRKLKEQRKKERQEKLLRRIEKKREKQEETV</sequence>
<organism evidence="7 8">
    <name type="scientific">Naumovozyma castellii</name>
    <name type="common">Yeast</name>
    <name type="synonym">Saccharomyces castellii</name>
    <dbReference type="NCBI Taxonomy" id="27288"/>
    <lineage>
        <taxon>Eukaryota</taxon>
        <taxon>Fungi</taxon>
        <taxon>Dikarya</taxon>
        <taxon>Ascomycota</taxon>
        <taxon>Saccharomycotina</taxon>
        <taxon>Saccharomycetes</taxon>
        <taxon>Saccharomycetales</taxon>
        <taxon>Saccharomycetaceae</taxon>
        <taxon>Naumovozyma</taxon>
    </lineage>
</organism>
<dbReference type="FunCoup" id="G0V7T8">
    <property type="interactions" value="51"/>
</dbReference>
<dbReference type="GO" id="GO:0070124">
    <property type="term" value="P:mitochondrial translational initiation"/>
    <property type="evidence" value="ECO:0007669"/>
    <property type="project" value="EnsemblFungi"/>
</dbReference>
<dbReference type="RefSeq" id="XP_003673917.1">
    <property type="nucleotide sequence ID" value="XM_003673869.1"/>
</dbReference>
<dbReference type="HOGENOM" id="CLU_057910_0_0_1"/>
<evidence type="ECO:0000256" key="5">
    <source>
        <dbReference type="ARBA" id="ARBA00023128"/>
    </source>
</evidence>
<dbReference type="OMA" id="KVSWQIS"/>
<evidence type="ECO:0000313" key="8">
    <source>
        <dbReference type="Proteomes" id="UP000001640"/>
    </source>
</evidence>
<reference key="2">
    <citation type="submission" date="2011-08" db="EMBL/GenBank/DDBJ databases">
        <title>Genome sequence of Naumovozyma castellii.</title>
        <authorList>
            <person name="Gordon J.L."/>
            <person name="Armisen D."/>
            <person name="Proux-Wera E."/>
            <person name="OhEigeartaigh S.S."/>
            <person name="Byrne K.P."/>
            <person name="Wolfe K.H."/>
        </authorList>
    </citation>
    <scope>NUCLEOTIDE SEQUENCE</scope>
    <source>
        <strain>Type strain:CBS 4309</strain>
    </source>
</reference>
<proteinExistence type="inferred from homology"/>
<name>G0V7T8_NAUCA</name>
<feature type="region of interest" description="Disordered" evidence="6">
    <location>
        <begin position="49"/>
        <end position="92"/>
    </location>
</feature>
<gene>
    <name evidence="7" type="primary">NCAS0A09780</name>
    <name evidence="7" type="ordered locus">NCAS_0A09780</name>
</gene>
<comment type="subcellular location">
    <subcellularLocation>
        <location evidence="1">Mitochondrion</location>
    </subcellularLocation>
</comment>
<dbReference type="GO" id="GO:0005739">
    <property type="term" value="C:mitochondrion"/>
    <property type="evidence" value="ECO:0007669"/>
    <property type="project" value="UniProtKB-SubCell"/>
</dbReference>
<dbReference type="AlphaFoldDB" id="G0V7T8"/>
<dbReference type="Pfam" id="PF14877">
    <property type="entry name" value="mIF3"/>
    <property type="match status" value="1"/>
</dbReference>
<evidence type="ECO:0000256" key="1">
    <source>
        <dbReference type="ARBA" id="ARBA00004173"/>
    </source>
</evidence>
<accession>G0V7T8</accession>
<dbReference type="eggNOG" id="ENOG502RY27">
    <property type="taxonomic scope" value="Eukaryota"/>
</dbReference>
<dbReference type="InterPro" id="IPR029427">
    <property type="entry name" value="AIM23"/>
</dbReference>
<dbReference type="EMBL" id="HE576752">
    <property type="protein sequence ID" value="CCC67536.1"/>
    <property type="molecule type" value="Genomic_DNA"/>
</dbReference>